<accession>A0A158GH79</accession>
<dbReference type="AlphaFoldDB" id="A0A158GH79"/>
<dbReference type="Proteomes" id="UP000054683">
    <property type="component" value="Unassembled WGS sequence"/>
</dbReference>
<proteinExistence type="predicted"/>
<dbReference type="OrthoDB" id="6766492at2"/>
<sequence length="64" mass="6993">MLDDSLPIRNEMMATRRRWTILLVSMGGALETFDFVIHGFMVLCATLAFVASFGMKHASGGISA</sequence>
<gene>
    <name evidence="1" type="ORF">AWB69_02662</name>
</gene>
<dbReference type="RefSeq" id="WP_062085309.1">
    <property type="nucleotide sequence ID" value="NZ_FCOK02000014.1"/>
</dbReference>
<protein>
    <submittedName>
        <fullName evidence="1">Uncharacterized protein</fullName>
    </submittedName>
</protein>
<organism evidence="1 2">
    <name type="scientific">Caballeronia udeis</name>
    <dbReference type="NCBI Taxonomy" id="1232866"/>
    <lineage>
        <taxon>Bacteria</taxon>
        <taxon>Pseudomonadati</taxon>
        <taxon>Pseudomonadota</taxon>
        <taxon>Betaproteobacteria</taxon>
        <taxon>Burkholderiales</taxon>
        <taxon>Burkholderiaceae</taxon>
        <taxon>Caballeronia</taxon>
    </lineage>
</organism>
<evidence type="ECO:0000313" key="2">
    <source>
        <dbReference type="Proteomes" id="UP000054683"/>
    </source>
</evidence>
<dbReference type="EMBL" id="FCOK02000014">
    <property type="protein sequence ID" value="SAL31475.1"/>
    <property type="molecule type" value="Genomic_DNA"/>
</dbReference>
<evidence type="ECO:0000313" key="1">
    <source>
        <dbReference type="EMBL" id="SAL31475.1"/>
    </source>
</evidence>
<reference evidence="1 2" key="1">
    <citation type="submission" date="2016-01" db="EMBL/GenBank/DDBJ databases">
        <authorList>
            <person name="Oliw E.H."/>
        </authorList>
    </citation>
    <scope>NUCLEOTIDE SEQUENCE [LARGE SCALE GENOMIC DNA]</scope>
    <source>
        <strain evidence="1">LMG 27134</strain>
    </source>
</reference>
<name>A0A158GH79_9BURK</name>